<name>A0A9N9P846_9GLOM</name>
<feature type="non-terminal residue" evidence="1">
    <location>
        <position position="1"/>
    </location>
</feature>
<feature type="non-terminal residue" evidence="1">
    <location>
        <position position="55"/>
    </location>
</feature>
<sequence>PILETALTEQIADILPMNYLYIINELHKLDPLITNENILINQIVVLFLVNIDSAE</sequence>
<organism evidence="1 2">
    <name type="scientific">Dentiscutata erythropus</name>
    <dbReference type="NCBI Taxonomy" id="1348616"/>
    <lineage>
        <taxon>Eukaryota</taxon>
        <taxon>Fungi</taxon>
        <taxon>Fungi incertae sedis</taxon>
        <taxon>Mucoromycota</taxon>
        <taxon>Glomeromycotina</taxon>
        <taxon>Glomeromycetes</taxon>
        <taxon>Diversisporales</taxon>
        <taxon>Gigasporaceae</taxon>
        <taxon>Dentiscutata</taxon>
    </lineage>
</organism>
<comment type="caution">
    <text evidence="1">The sequence shown here is derived from an EMBL/GenBank/DDBJ whole genome shotgun (WGS) entry which is preliminary data.</text>
</comment>
<protein>
    <submittedName>
        <fullName evidence="1">23613_t:CDS:1</fullName>
    </submittedName>
</protein>
<evidence type="ECO:0000313" key="2">
    <source>
        <dbReference type="Proteomes" id="UP000789405"/>
    </source>
</evidence>
<keyword evidence="2" id="KW-1185">Reference proteome</keyword>
<dbReference type="AlphaFoldDB" id="A0A9N9P846"/>
<reference evidence="1" key="1">
    <citation type="submission" date="2021-06" db="EMBL/GenBank/DDBJ databases">
        <authorList>
            <person name="Kallberg Y."/>
            <person name="Tangrot J."/>
            <person name="Rosling A."/>
        </authorList>
    </citation>
    <scope>NUCLEOTIDE SEQUENCE</scope>
    <source>
        <strain evidence="1">MA453B</strain>
    </source>
</reference>
<evidence type="ECO:0000313" key="1">
    <source>
        <dbReference type="EMBL" id="CAG8795612.1"/>
    </source>
</evidence>
<accession>A0A9N9P846</accession>
<gene>
    <name evidence="1" type="ORF">DERYTH_LOCUS22313</name>
</gene>
<dbReference type="Proteomes" id="UP000789405">
    <property type="component" value="Unassembled WGS sequence"/>
</dbReference>
<proteinExistence type="predicted"/>
<dbReference type="OrthoDB" id="2442885at2759"/>
<dbReference type="EMBL" id="CAJVPY010030612">
    <property type="protein sequence ID" value="CAG8795612.1"/>
    <property type="molecule type" value="Genomic_DNA"/>
</dbReference>